<evidence type="ECO:0000313" key="2">
    <source>
        <dbReference type="EMBL" id="NUU91274.1"/>
    </source>
</evidence>
<dbReference type="AlphaFoldDB" id="A0A6M2F206"/>
<reference evidence="2" key="1">
    <citation type="submission" date="2020-03" db="EMBL/GenBank/DDBJ databases">
        <authorList>
            <person name="Zhang R."/>
        </authorList>
    </citation>
    <scope>NUCLEOTIDE SEQUENCE</scope>
</reference>
<organism evidence="2">
    <name type="scientific">Populus davidiana</name>
    <dbReference type="NCBI Taxonomy" id="266767"/>
    <lineage>
        <taxon>Eukaryota</taxon>
        <taxon>Viridiplantae</taxon>
        <taxon>Streptophyta</taxon>
        <taxon>Embryophyta</taxon>
        <taxon>Tracheophyta</taxon>
        <taxon>Spermatophyta</taxon>
        <taxon>Magnoliopsida</taxon>
        <taxon>eudicotyledons</taxon>
        <taxon>Gunneridae</taxon>
        <taxon>Pentapetalae</taxon>
        <taxon>rosids</taxon>
        <taxon>fabids</taxon>
        <taxon>Malpighiales</taxon>
        <taxon>Salicaceae</taxon>
        <taxon>Saliceae</taxon>
        <taxon>Populus</taxon>
    </lineage>
</organism>
<keyword evidence="1" id="KW-1133">Transmembrane helix</keyword>
<keyword evidence="1" id="KW-0472">Membrane</keyword>
<sequence length="102" mass="11590">MKIQLLVHITCNYGRKKLRKILLSNVFLKQRQSKTMQGMVILFFFFLFSSSFDSFLGMSPILCPRLPSMDDGCNNRAGAAMVARVSDTIQFLFTSTLRNTNA</sequence>
<proteinExistence type="predicted"/>
<keyword evidence="1" id="KW-0812">Transmembrane</keyword>
<evidence type="ECO:0000256" key="1">
    <source>
        <dbReference type="SAM" id="Phobius"/>
    </source>
</evidence>
<name>A0A6M2F206_9ROSI</name>
<feature type="transmembrane region" description="Helical" evidence="1">
    <location>
        <begin position="39"/>
        <end position="62"/>
    </location>
</feature>
<protein>
    <submittedName>
        <fullName evidence="2">Uncharacterized protein</fullName>
    </submittedName>
</protein>
<accession>A0A6M2F206</accession>
<dbReference type="EMBL" id="GILB01010941">
    <property type="protein sequence ID" value="NUU91274.1"/>
    <property type="molecule type" value="Transcribed_RNA"/>
</dbReference>